<dbReference type="GO" id="GO:0005524">
    <property type="term" value="F:ATP binding"/>
    <property type="evidence" value="ECO:0007669"/>
    <property type="project" value="UniProtKB-KW"/>
</dbReference>
<dbReference type="Gene3D" id="3.90.640.10">
    <property type="entry name" value="Actin, Chain A, domain 4"/>
    <property type="match status" value="1"/>
</dbReference>
<keyword evidence="2" id="KW-0547">Nucleotide-binding</keyword>
<evidence type="ECO:0000256" key="1">
    <source>
        <dbReference type="ARBA" id="ARBA00007381"/>
    </source>
</evidence>
<dbReference type="Gene3D" id="3.30.420.40">
    <property type="match status" value="3"/>
</dbReference>
<dbReference type="AlphaFoldDB" id="A0AAE0WDU4"/>
<sequence>MGSSHSKQETSRPNTDQNQRKNSRNPSTVSSADSTPRNGHDSTPSNGHQDRVTTTNNSTVQPTKDDDKADISRHPVVIAIDLGTTYTGYAYQFISQYDTNPEKISIPQPFNGGKHNLASTRTPTCILINDKLEVDSFGYEAEDRFETECINGKQDQFYFFKQFKMNLHGTKGLDSSFRLQDYEGKKSLPANKVFILAIKALKKHALDTVKKEILNFDEKDILWVLTVPAIWNEEAVKFMKDVATSAGIGDNFVIAYEPEAAAFACKYIPLTATTTFSAIQPGTHYMVVDLGGGTADIVIHKKLSGNKVKEVLRPSGGPWGGKAVDNKFIQFLTDIVGEPVFRRFREEHLSDYTDLFREFEAKKRGFPQDMEKEVYIKIPMSLSELCKEETGKDFWETVQQKSFADKVKFKGGMTLFDQEIFEAFFRDISNQIISHIKNLIATSTGAKVSFILVVGGFSRSSYIQKSILDSFKGEKINIIFPNEPELSVVKGAIIFARQSKLMGSRIRDALAMVTLAVGLDVSSLGLQFKHEYLQNPIQCGNVLKLGKKEATQPCYLLIESSNKVYHTGMMAQKRYLELCSEGQDQTWQFFQNIYPKQFGEATVEDHKSMSRKAEDILSIYIKHEWQYMWSLFEERNVALSVASNDVFTVIAVPTVFSEDAQTLVTRAAEMAGIKEETMCVVSESEAIYNYVRIGQTNKYQELVSAPPGSRIAIANLGGTTGDLTFHQIQGQSLSAPYETLSVPWGSRSIANGILEILAQIVETSSIEKFKQLFPAEFKDFLDEIVHGTKGYSSRGDANGTLKFKMSASFNDFCKREHNKPLQEMLKKKPIYSSQIELIRDTMKMTGNLLDPYFRRAIDSITKHVDKSLKQSNGGEKNFMILTGEFADFEEIRNLLPSHLVRKQILTILVPSDESPILRGASIYGWMR</sequence>
<evidence type="ECO:0000256" key="2">
    <source>
        <dbReference type="ARBA" id="ARBA00022741"/>
    </source>
</evidence>
<comment type="similarity">
    <text evidence="1">Belongs to the heat shock protein 70 family.</text>
</comment>
<reference evidence="5" key="2">
    <citation type="journal article" date="2021" name="Genome Biol. Evol.">
        <title>Developing a high-quality reference genome for a parasitic bivalve with doubly uniparental inheritance (Bivalvia: Unionida).</title>
        <authorList>
            <person name="Smith C.H."/>
        </authorList>
    </citation>
    <scope>NUCLEOTIDE SEQUENCE</scope>
    <source>
        <strain evidence="5">CHS0354</strain>
        <tissue evidence="5">Mantle</tissue>
    </source>
</reference>
<evidence type="ECO:0000313" key="5">
    <source>
        <dbReference type="EMBL" id="KAK3611638.1"/>
    </source>
</evidence>
<evidence type="ECO:0000256" key="3">
    <source>
        <dbReference type="ARBA" id="ARBA00022840"/>
    </source>
</evidence>
<accession>A0AAE0WDU4</accession>
<keyword evidence="6" id="KW-1185">Reference proteome</keyword>
<reference evidence="5" key="3">
    <citation type="submission" date="2023-05" db="EMBL/GenBank/DDBJ databases">
        <authorList>
            <person name="Smith C.H."/>
        </authorList>
    </citation>
    <scope>NUCLEOTIDE SEQUENCE</scope>
    <source>
        <strain evidence="5">CHS0354</strain>
        <tissue evidence="5">Mantle</tissue>
    </source>
</reference>
<dbReference type="CDD" id="cd10229">
    <property type="entry name" value="ASKHA_NBD_HSP70_HSPA12"/>
    <property type="match status" value="1"/>
</dbReference>
<dbReference type="PANTHER" id="PTHR14187:SF5">
    <property type="entry name" value="HEAT SHOCK 70 KDA PROTEIN 12A"/>
    <property type="match status" value="1"/>
</dbReference>
<evidence type="ECO:0000313" key="6">
    <source>
        <dbReference type="Proteomes" id="UP001195483"/>
    </source>
</evidence>
<dbReference type="Proteomes" id="UP001195483">
    <property type="component" value="Unassembled WGS sequence"/>
</dbReference>
<feature type="compositionally biased region" description="Basic and acidic residues" evidence="4">
    <location>
        <begin position="1"/>
        <end position="10"/>
    </location>
</feature>
<evidence type="ECO:0000256" key="4">
    <source>
        <dbReference type="SAM" id="MobiDB-lite"/>
    </source>
</evidence>
<reference evidence="5" key="1">
    <citation type="journal article" date="2021" name="Genome Biol. Evol.">
        <title>A High-Quality Reference Genome for a Parasitic Bivalve with Doubly Uniparental Inheritance (Bivalvia: Unionida).</title>
        <authorList>
            <person name="Smith C.H."/>
        </authorList>
    </citation>
    <scope>NUCLEOTIDE SEQUENCE</scope>
    <source>
        <strain evidence="5">CHS0354</strain>
    </source>
</reference>
<proteinExistence type="inferred from homology"/>
<dbReference type="GO" id="GO:0140662">
    <property type="term" value="F:ATP-dependent protein folding chaperone"/>
    <property type="evidence" value="ECO:0007669"/>
    <property type="project" value="InterPro"/>
</dbReference>
<gene>
    <name evidence="5" type="ORF">CHS0354_021879</name>
</gene>
<dbReference type="InterPro" id="IPR043129">
    <property type="entry name" value="ATPase_NBD"/>
</dbReference>
<dbReference type="PANTHER" id="PTHR14187">
    <property type="entry name" value="ALPHA KINASE/ELONGATION FACTOR 2 KINASE"/>
    <property type="match status" value="1"/>
</dbReference>
<dbReference type="EMBL" id="JAEAOA010001331">
    <property type="protein sequence ID" value="KAK3611638.1"/>
    <property type="molecule type" value="Genomic_DNA"/>
</dbReference>
<feature type="region of interest" description="Disordered" evidence="4">
    <location>
        <begin position="1"/>
        <end position="69"/>
    </location>
</feature>
<organism evidence="5 6">
    <name type="scientific">Potamilus streckersoni</name>
    <dbReference type="NCBI Taxonomy" id="2493646"/>
    <lineage>
        <taxon>Eukaryota</taxon>
        <taxon>Metazoa</taxon>
        <taxon>Spiralia</taxon>
        <taxon>Lophotrochozoa</taxon>
        <taxon>Mollusca</taxon>
        <taxon>Bivalvia</taxon>
        <taxon>Autobranchia</taxon>
        <taxon>Heteroconchia</taxon>
        <taxon>Palaeoheterodonta</taxon>
        <taxon>Unionida</taxon>
        <taxon>Unionoidea</taxon>
        <taxon>Unionidae</taxon>
        <taxon>Ambleminae</taxon>
        <taxon>Lampsilini</taxon>
        <taxon>Potamilus</taxon>
    </lineage>
</organism>
<dbReference type="InterPro" id="IPR013126">
    <property type="entry name" value="Hsp_70_fam"/>
</dbReference>
<comment type="caution">
    <text evidence="5">The sequence shown here is derived from an EMBL/GenBank/DDBJ whole genome shotgun (WGS) entry which is preliminary data.</text>
</comment>
<protein>
    <submittedName>
        <fullName evidence="5">Uncharacterized protein</fullName>
    </submittedName>
</protein>
<name>A0AAE0WDU4_9BIVA</name>
<dbReference type="Pfam" id="PF00012">
    <property type="entry name" value="HSP70"/>
    <property type="match status" value="1"/>
</dbReference>
<dbReference type="SUPFAM" id="SSF53067">
    <property type="entry name" value="Actin-like ATPase domain"/>
    <property type="match status" value="2"/>
</dbReference>
<keyword evidence="3" id="KW-0067">ATP-binding</keyword>
<feature type="compositionally biased region" description="Polar residues" evidence="4">
    <location>
        <begin position="24"/>
        <end position="62"/>
    </location>
</feature>